<dbReference type="PANTHER" id="PTHR43667:SF1">
    <property type="entry name" value="CYCLOPROPANE-FATTY-ACYL-PHOSPHOLIPID SYNTHASE"/>
    <property type="match status" value="1"/>
</dbReference>
<comment type="similarity">
    <text evidence="1">Belongs to the CFA/CMAS family.</text>
</comment>
<dbReference type="Proteomes" id="UP000309061">
    <property type="component" value="Chromosome"/>
</dbReference>
<sequence length="422" mass="47131">MSLRSETLRYLCSRGGRPPSLRLVFRDGEAVDFVPSPQVTVFLRSPKLLRALIGGDFGALADAYIQGEIVVDGSVEEILQAGVVLAERLESAPVLQVLTRFMAMLARIGSTGVDASHVRYQYDASNDFYRLWLDERMIYSCAYFRSGSEDIDTAQEQKLEHICRKLLLRPGDRLLDIGCGWGGLLRWAAQRRGAVGLGVTLSEPQSRYARERLVDDDIEIRLQDYRDVEEAAFDKIVSVDVYEHVGSRNLPAHFQKASDLLRPGGVFLNQGMVARDSSREARPAPGGRIDKYLFPGGALAPLSRVVSEASGAGFEVVDVEDLRPHYIRTLERWSRRLEAREQEAIEAAGVERYRIWKVYLAAMAAAFERGSLSVAQLLLYKPVKNGWGRRPWTRDYQYDGDADPPSPGASVKSRVEPENPAP</sequence>
<evidence type="ECO:0000313" key="7">
    <source>
        <dbReference type="EMBL" id="QGM46914.1"/>
    </source>
</evidence>
<dbReference type="PIRSF" id="PIRSF003085">
    <property type="entry name" value="CMAS"/>
    <property type="match status" value="1"/>
</dbReference>
<dbReference type="RefSeq" id="WP_136497800.1">
    <property type="nucleotide sequence ID" value="NZ_CP046052.1"/>
</dbReference>
<dbReference type="PANTHER" id="PTHR43667">
    <property type="entry name" value="CYCLOPROPANE-FATTY-ACYL-PHOSPHOLIPID SYNTHASE"/>
    <property type="match status" value="1"/>
</dbReference>
<keyword evidence="4" id="KW-0949">S-adenosyl-L-methionine</keyword>
<evidence type="ECO:0000256" key="4">
    <source>
        <dbReference type="ARBA" id="ARBA00022691"/>
    </source>
</evidence>
<dbReference type="GO" id="GO:0008168">
    <property type="term" value="F:methyltransferase activity"/>
    <property type="evidence" value="ECO:0007669"/>
    <property type="project" value="UniProtKB-KW"/>
</dbReference>
<dbReference type="CDD" id="cd02440">
    <property type="entry name" value="AdoMet_MTases"/>
    <property type="match status" value="1"/>
</dbReference>
<dbReference type="GO" id="GO:0008610">
    <property type="term" value="P:lipid biosynthetic process"/>
    <property type="evidence" value="ECO:0007669"/>
    <property type="project" value="InterPro"/>
</dbReference>
<dbReference type="Pfam" id="PF02353">
    <property type="entry name" value="CMAS"/>
    <property type="match status" value="1"/>
</dbReference>
<evidence type="ECO:0000313" key="8">
    <source>
        <dbReference type="Proteomes" id="UP000309061"/>
    </source>
</evidence>
<evidence type="ECO:0000256" key="2">
    <source>
        <dbReference type="ARBA" id="ARBA00022603"/>
    </source>
</evidence>
<dbReference type="SUPFAM" id="SSF53335">
    <property type="entry name" value="S-adenosyl-L-methionine-dependent methyltransferases"/>
    <property type="match status" value="1"/>
</dbReference>
<keyword evidence="5" id="KW-0443">Lipid metabolism</keyword>
<accession>A0A6B8KEM1</accession>
<dbReference type="InterPro" id="IPR029063">
    <property type="entry name" value="SAM-dependent_MTases_sf"/>
</dbReference>
<reference evidence="7 8" key="1">
    <citation type="submission" date="2019-11" db="EMBL/GenBank/DDBJ databases">
        <title>The genome sequence of Methylocystis heyeri.</title>
        <authorList>
            <person name="Oshkin I.Y."/>
            <person name="Miroshnikov K."/>
            <person name="Dedysh S.N."/>
        </authorList>
    </citation>
    <scope>NUCLEOTIDE SEQUENCE [LARGE SCALE GENOMIC DNA]</scope>
    <source>
        <strain evidence="7 8">H2</strain>
    </source>
</reference>
<dbReference type="Gene3D" id="3.40.50.150">
    <property type="entry name" value="Vaccinia Virus protein VP39"/>
    <property type="match status" value="1"/>
</dbReference>
<feature type="compositionally biased region" description="Basic and acidic residues" evidence="6">
    <location>
        <begin position="413"/>
        <end position="422"/>
    </location>
</feature>
<feature type="region of interest" description="Disordered" evidence="6">
    <location>
        <begin position="394"/>
        <end position="422"/>
    </location>
</feature>
<evidence type="ECO:0000256" key="1">
    <source>
        <dbReference type="ARBA" id="ARBA00010815"/>
    </source>
</evidence>
<dbReference type="OrthoDB" id="9782855at2"/>
<evidence type="ECO:0000256" key="3">
    <source>
        <dbReference type="ARBA" id="ARBA00022679"/>
    </source>
</evidence>
<keyword evidence="2 7" id="KW-0489">Methyltransferase</keyword>
<dbReference type="InterPro" id="IPR003333">
    <property type="entry name" value="CMAS"/>
</dbReference>
<name>A0A6B8KEM1_9HYPH</name>
<organism evidence="7 8">
    <name type="scientific">Methylocystis heyeri</name>
    <dbReference type="NCBI Taxonomy" id="391905"/>
    <lineage>
        <taxon>Bacteria</taxon>
        <taxon>Pseudomonadati</taxon>
        <taxon>Pseudomonadota</taxon>
        <taxon>Alphaproteobacteria</taxon>
        <taxon>Hyphomicrobiales</taxon>
        <taxon>Methylocystaceae</taxon>
        <taxon>Methylocystis</taxon>
    </lineage>
</organism>
<evidence type="ECO:0000256" key="6">
    <source>
        <dbReference type="SAM" id="MobiDB-lite"/>
    </source>
</evidence>
<gene>
    <name evidence="7" type="ORF">H2LOC_015110</name>
</gene>
<dbReference type="GO" id="GO:0032259">
    <property type="term" value="P:methylation"/>
    <property type="evidence" value="ECO:0007669"/>
    <property type="project" value="UniProtKB-KW"/>
</dbReference>
<keyword evidence="8" id="KW-1185">Reference proteome</keyword>
<dbReference type="KEGG" id="mhey:H2LOC_015110"/>
<dbReference type="InterPro" id="IPR050723">
    <property type="entry name" value="CFA/CMAS"/>
</dbReference>
<dbReference type="AlphaFoldDB" id="A0A6B8KEM1"/>
<evidence type="ECO:0000256" key="5">
    <source>
        <dbReference type="ARBA" id="ARBA00023098"/>
    </source>
</evidence>
<keyword evidence="3 7" id="KW-0808">Transferase</keyword>
<proteinExistence type="inferred from homology"/>
<dbReference type="EMBL" id="CP046052">
    <property type="protein sequence ID" value="QGM46914.1"/>
    <property type="molecule type" value="Genomic_DNA"/>
</dbReference>
<protein>
    <submittedName>
        <fullName evidence="7">Methyltransferase domain-containing protein</fullName>
    </submittedName>
</protein>